<dbReference type="GO" id="GO:0042286">
    <property type="term" value="F:glutamate-1-semialdehyde 2,1-aminomutase activity"/>
    <property type="evidence" value="ECO:0007669"/>
    <property type="project" value="UniProtKB-EC"/>
</dbReference>
<sequence>MSIEQQFTEETFNRYRESRKISLKLHKEACKYMPGGDTRTATYFEPYPHYIVKGDGAYIYDADGNKLVDFQNNYTSLIHGHNHKPTVEALQEQAALGTAYTAPFEKQTRLAEILINRVPSIDLIRFTNSGTEANMHVLRIARAYTQKSKIIKTEGGYHGTTDVFEASVDPNIKKAGTLDNIKVIPESRGVSRNALKDVLVVPFNDIENTKKVIENNFNDVACLIIEPVMGSAGQIVPTREYLEFLREITKHYGILLIFDEVVTFRLSMGGAQEKYGITPDLTSLGKIIGGGTPIGAFGGKEEIMKMYDPREKKMYHSGTFNGNALGMAGGIATLTAYNQDMVNKVNDLGTKFKTELENVFVELGLDLQVSGTGSLYNIIFSNKSIRNYRDVAGSYEKLNSLLFMSLLLKGVFNAPRGMFCMSTAMSQKDIDFAIEKLRESLLELKPVIRETAPELVK</sequence>
<accession>A0A6P1MGD5</accession>
<evidence type="ECO:0000256" key="6">
    <source>
        <dbReference type="ARBA" id="ARBA00022898"/>
    </source>
</evidence>
<dbReference type="FunFam" id="3.40.640.10:FF:000021">
    <property type="entry name" value="Glutamate-1-semialdehyde 2,1-aminomutase"/>
    <property type="match status" value="1"/>
</dbReference>
<evidence type="ECO:0000256" key="1">
    <source>
        <dbReference type="ARBA" id="ARBA00001579"/>
    </source>
</evidence>
<keyword evidence="6 9" id="KW-0663">Pyridoxal phosphate</keyword>
<dbReference type="KEGG" id="amic:Ami3637_16405"/>
<dbReference type="Gene3D" id="3.40.640.10">
    <property type="entry name" value="Type I PLP-dependent aspartate aminotransferase-like (Major domain)"/>
    <property type="match status" value="1"/>
</dbReference>
<dbReference type="AlphaFoldDB" id="A0A6P1MGD5"/>
<evidence type="ECO:0000256" key="2">
    <source>
        <dbReference type="ARBA" id="ARBA00001933"/>
    </source>
</evidence>
<proteinExistence type="inferred from homology"/>
<evidence type="ECO:0000256" key="3">
    <source>
        <dbReference type="ARBA" id="ARBA00004819"/>
    </source>
</evidence>
<organism evidence="10 11">
    <name type="scientific">Aminipila terrae</name>
    <dbReference type="NCBI Taxonomy" id="2697030"/>
    <lineage>
        <taxon>Bacteria</taxon>
        <taxon>Bacillati</taxon>
        <taxon>Bacillota</taxon>
        <taxon>Clostridia</taxon>
        <taxon>Peptostreptococcales</taxon>
        <taxon>Anaerovoracaceae</taxon>
        <taxon>Aminipila</taxon>
    </lineage>
</organism>
<dbReference type="GO" id="GO:0006779">
    <property type="term" value="P:porphyrin-containing compound biosynthetic process"/>
    <property type="evidence" value="ECO:0007669"/>
    <property type="project" value="UniProtKB-KW"/>
</dbReference>
<comment type="similarity">
    <text evidence="4">Belongs to the class-III pyridoxal-phosphate-dependent aminotransferase family. HemL subfamily.</text>
</comment>
<name>A0A6P1MGD5_9FIRM</name>
<dbReference type="InterPro" id="IPR015422">
    <property type="entry name" value="PyrdxlP-dep_Trfase_small"/>
</dbReference>
<dbReference type="RefSeq" id="WP_162363515.1">
    <property type="nucleotide sequence ID" value="NZ_CP047591.1"/>
</dbReference>
<evidence type="ECO:0000256" key="4">
    <source>
        <dbReference type="ARBA" id="ARBA00008981"/>
    </source>
</evidence>
<keyword evidence="10" id="KW-0808">Transferase</keyword>
<comment type="pathway">
    <text evidence="3">Porphyrin-containing compound metabolism; protoporphyrin-IX biosynthesis; 5-aminolevulinate from L-glutamyl-tRNA(Glu): step 2/2.</text>
</comment>
<evidence type="ECO:0000256" key="7">
    <source>
        <dbReference type="ARBA" id="ARBA00023235"/>
    </source>
</evidence>
<keyword evidence="8" id="KW-0627">Porphyrin biosynthesis</keyword>
<dbReference type="Pfam" id="PF00202">
    <property type="entry name" value="Aminotran_3"/>
    <property type="match status" value="1"/>
</dbReference>
<protein>
    <recommendedName>
        <fullName evidence="5">glutamate-1-semialdehyde 2,1-aminomutase</fullName>
        <ecNumber evidence="5">5.4.3.8</ecNumber>
    </recommendedName>
</protein>
<dbReference type="InterPro" id="IPR015421">
    <property type="entry name" value="PyrdxlP-dep_Trfase_major"/>
</dbReference>
<dbReference type="CDD" id="cd00610">
    <property type="entry name" value="OAT_like"/>
    <property type="match status" value="1"/>
</dbReference>
<dbReference type="GO" id="GO:0008483">
    <property type="term" value="F:transaminase activity"/>
    <property type="evidence" value="ECO:0007669"/>
    <property type="project" value="UniProtKB-KW"/>
</dbReference>
<comment type="catalytic activity">
    <reaction evidence="1">
        <text>(S)-4-amino-5-oxopentanoate = 5-aminolevulinate</text>
        <dbReference type="Rhea" id="RHEA:14265"/>
        <dbReference type="ChEBI" id="CHEBI:57501"/>
        <dbReference type="ChEBI" id="CHEBI:356416"/>
        <dbReference type="EC" id="5.4.3.8"/>
    </reaction>
</comment>
<reference evidence="10 11" key="1">
    <citation type="submission" date="2020-01" db="EMBL/GenBank/DDBJ databases">
        <title>Genomic analysis of Aminipila sp. CBA3637.</title>
        <authorList>
            <person name="Kim Y.B."/>
            <person name="Roh S.W."/>
        </authorList>
    </citation>
    <scope>NUCLEOTIDE SEQUENCE [LARGE SCALE GENOMIC DNA]</scope>
    <source>
        <strain evidence="10 11">CBA3637</strain>
    </source>
</reference>
<evidence type="ECO:0000256" key="5">
    <source>
        <dbReference type="ARBA" id="ARBA00012143"/>
    </source>
</evidence>
<dbReference type="InterPro" id="IPR015424">
    <property type="entry name" value="PyrdxlP-dep_Trfase"/>
</dbReference>
<comment type="cofactor">
    <cofactor evidence="2">
        <name>pyridoxal 5'-phosphate</name>
        <dbReference type="ChEBI" id="CHEBI:597326"/>
    </cofactor>
</comment>
<dbReference type="PANTHER" id="PTHR43713:SF3">
    <property type="entry name" value="GLUTAMATE-1-SEMIALDEHYDE 2,1-AMINOMUTASE 1, CHLOROPLASTIC-RELATED"/>
    <property type="match status" value="1"/>
</dbReference>
<evidence type="ECO:0000313" key="10">
    <source>
        <dbReference type="EMBL" id="QHI73750.1"/>
    </source>
</evidence>
<keyword evidence="11" id="KW-1185">Reference proteome</keyword>
<evidence type="ECO:0000256" key="9">
    <source>
        <dbReference type="RuleBase" id="RU003560"/>
    </source>
</evidence>
<dbReference type="InterPro" id="IPR005814">
    <property type="entry name" value="Aminotrans_3"/>
</dbReference>
<dbReference type="Proteomes" id="UP000463883">
    <property type="component" value="Chromosome"/>
</dbReference>
<dbReference type="GO" id="GO:0030170">
    <property type="term" value="F:pyridoxal phosphate binding"/>
    <property type="evidence" value="ECO:0007669"/>
    <property type="project" value="InterPro"/>
</dbReference>
<dbReference type="EC" id="5.4.3.8" evidence="5"/>
<evidence type="ECO:0000256" key="8">
    <source>
        <dbReference type="ARBA" id="ARBA00023244"/>
    </source>
</evidence>
<keyword evidence="7" id="KW-0413">Isomerase</keyword>
<gene>
    <name evidence="10" type="ORF">Ami3637_16405</name>
</gene>
<keyword evidence="10" id="KW-0032">Aminotransferase</keyword>
<dbReference type="SUPFAM" id="SSF53383">
    <property type="entry name" value="PLP-dependent transferases"/>
    <property type="match status" value="1"/>
</dbReference>
<evidence type="ECO:0000313" key="11">
    <source>
        <dbReference type="Proteomes" id="UP000463883"/>
    </source>
</evidence>
<dbReference type="PANTHER" id="PTHR43713">
    <property type="entry name" value="GLUTAMATE-1-SEMIALDEHYDE 2,1-AMINOMUTASE"/>
    <property type="match status" value="1"/>
</dbReference>
<dbReference type="EMBL" id="CP047591">
    <property type="protein sequence ID" value="QHI73750.1"/>
    <property type="molecule type" value="Genomic_DNA"/>
</dbReference>
<dbReference type="Gene3D" id="3.90.1150.10">
    <property type="entry name" value="Aspartate Aminotransferase, domain 1"/>
    <property type="match status" value="1"/>
</dbReference>